<accession>A0A4C1ZB29</accession>
<organism evidence="1 2">
    <name type="scientific">Eumeta variegata</name>
    <name type="common">Bagworm moth</name>
    <name type="synonym">Eumeta japonica</name>
    <dbReference type="NCBI Taxonomy" id="151549"/>
    <lineage>
        <taxon>Eukaryota</taxon>
        <taxon>Metazoa</taxon>
        <taxon>Ecdysozoa</taxon>
        <taxon>Arthropoda</taxon>
        <taxon>Hexapoda</taxon>
        <taxon>Insecta</taxon>
        <taxon>Pterygota</taxon>
        <taxon>Neoptera</taxon>
        <taxon>Endopterygota</taxon>
        <taxon>Lepidoptera</taxon>
        <taxon>Glossata</taxon>
        <taxon>Ditrysia</taxon>
        <taxon>Tineoidea</taxon>
        <taxon>Psychidae</taxon>
        <taxon>Oiketicinae</taxon>
        <taxon>Eumeta</taxon>
    </lineage>
</organism>
<reference evidence="1 2" key="1">
    <citation type="journal article" date="2019" name="Commun. Biol.">
        <title>The bagworm genome reveals a unique fibroin gene that provides high tensile strength.</title>
        <authorList>
            <person name="Kono N."/>
            <person name="Nakamura H."/>
            <person name="Ohtoshi R."/>
            <person name="Tomita M."/>
            <person name="Numata K."/>
            <person name="Arakawa K."/>
        </authorList>
    </citation>
    <scope>NUCLEOTIDE SEQUENCE [LARGE SCALE GENOMIC DNA]</scope>
</reference>
<dbReference type="EMBL" id="BGZK01001713">
    <property type="protein sequence ID" value="GBP85028.1"/>
    <property type="molecule type" value="Genomic_DNA"/>
</dbReference>
<keyword evidence="2" id="KW-1185">Reference proteome</keyword>
<sequence>MSSEYVAYKLGDKEVPCGSPTRIGSEAYSLTATQKLRWWRKLAMTLVRAGGSRASSSLCREVQGIGWYRMAGMRAWWRMRFMAAIALLRKYLIVAVDILSGPGAFFLSRCSTILCNSAGDINRSSGKGGGRGAMNLCTLSST</sequence>
<protein>
    <submittedName>
        <fullName evidence="1">Uncharacterized protein</fullName>
    </submittedName>
</protein>
<evidence type="ECO:0000313" key="1">
    <source>
        <dbReference type="EMBL" id="GBP85028.1"/>
    </source>
</evidence>
<dbReference type="Proteomes" id="UP000299102">
    <property type="component" value="Unassembled WGS sequence"/>
</dbReference>
<dbReference type="OrthoDB" id="7514903at2759"/>
<gene>
    <name evidence="1" type="ORF">EVAR_54181_1</name>
</gene>
<proteinExistence type="predicted"/>
<evidence type="ECO:0000313" key="2">
    <source>
        <dbReference type="Proteomes" id="UP000299102"/>
    </source>
</evidence>
<comment type="caution">
    <text evidence="1">The sequence shown here is derived from an EMBL/GenBank/DDBJ whole genome shotgun (WGS) entry which is preliminary data.</text>
</comment>
<name>A0A4C1ZB29_EUMVA</name>
<dbReference type="AlphaFoldDB" id="A0A4C1ZB29"/>